<dbReference type="RefSeq" id="XP_016246681.1">
    <property type="nucleotide sequence ID" value="XM_016396825.1"/>
</dbReference>
<keyword evidence="4" id="KW-0472">Membrane</keyword>
<protein>
    <submittedName>
        <fullName evidence="5">Uncharacterized protein</fullName>
    </submittedName>
</protein>
<accession>A0A0D2C7L5</accession>
<dbReference type="Proteomes" id="UP000054466">
    <property type="component" value="Unassembled WGS sequence"/>
</dbReference>
<dbReference type="OrthoDB" id="3687641at2759"/>
<evidence type="ECO:0000313" key="5">
    <source>
        <dbReference type="EMBL" id="KIW26465.1"/>
    </source>
</evidence>
<sequence>MAPSTPFTPLRVFICAAIFFTVTLFIFHDNVLKTVVDLHKESCGHVNTGSSHVGHQTFPYVFTPDPELGSLQPEGDQAWDRLNTKKGGFLWVEYNETLDVAYGISMFHGIHCLQILRHAFQSQLGITSMKGDHGHHSRMERNEGIQHEHGQKDRDLGHLGHCLAYIAEMLLCTGDSTIEHPVTRIDERTGFLINDGIDGRGAQHQCRDIDHLWAVARSTETKAANMWDYRPGDTVESVFFQ</sequence>
<dbReference type="HOGENOM" id="CLU_042941_5_0_1"/>
<feature type="transmembrane region" description="Helical" evidence="4">
    <location>
        <begin position="6"/>
        <end position="27"/>
    </location>
</feature>
<dbReference type="InterPro" id="IPR021765">
    <property type="entry name" value="UstYa-like"/>
</dbReference>
<proteinExistence type="inferred from homology"/>
<evidence type="ECO:0000313" key="6">
    <source>
        <dbReference type="Proteomes" id="UP000054466"/>
    </source>
</evidence>
<organism evidence="5 6">
    <name type="scientific">Cladophialophora immunda</name>
    <dbReference type="NCBI Taxonomy" id="569365"/>
    <lineage>
        <taxon>Eukaryota</taxon>
        <taxon>Fungi</taxon>
        <taxon>Dikarya</taxon>
        <taxon>Ascomycota</taxon>
        <taxon>Pezizomycotina</taxon>
        <taxon>Eurotiomycetes</taxon>
        <taxon>Chaetothyriomycetidae</taxon>
        <taxon>Chaetothyriales</taxon>
        <taxon>Herpotrichiellaceae</taxon>
        <taxon>Cladophialophora</taxon>
    </lineage>
</organism>
<comment type="similarity">
    <text evidence="2">Belongs to the ustYa family.</text>
</comment>
<evidence type="ECO:0000256" key="4">
    <source>
        <dbReference type="SAM" id="Phobius"/>
    </source>
</evidence>
<dbReference type="PANTHER" id="PTHR33365:SF4">
    <property type="entry name" value="CYCLOCHLOROTINE BIOSYNTHESIS PROTEIN O"/>
    <property type="match status" value="1"/>
</dbReference>
<evidence type="ECO:0000256" key="3">
    <source>
        <dbReference type="SAM" id="MobiDB-lite"/>
    </source>
</evidence>
<comment type="pathway">
    <text evidence="1">Mycotoxin biosynthesis.</text>
</comment>
<feature type="region of interest" description="Disordered" evidence="3">
    <location>
        <begin position="130"/>
        <end position="152"/>
    </location>
</feature>
<dbReference type="GO" id="GO:0043386">
    <property type="term" value="P:mycotoxin biosynthetic process"/>
    <property type="evidence" value="ECO:0007669"/>
    <property type="project" value="InterPro"/>
</dbReference>
<name>A0A0D2C7L5_9EURO</name>
<dbReference type="PANTHER" id="PTHR33365">
    <property type="entry name" value="YALI0B05434P"/>
    <property type="match status" value="1"/>
</dbReference>
<dbReference type="STRING" id="569365.A0A0D2C7L5"/>
<dbReference type="GeneID" id="27348752"/>
<keyword evidence="4" id="KW-0812">Transmembrane</keyword>
<gene>
    <name evidence="5" type="ORF">PV07_09558</name>
</gene>
<evidence type="ECO:0000256" key="1">
    <source>
        <dbReference type="ARBA" id="ARBA00004685"/>
    </source>
</evidence>
<keyword evidence="4" id="KW-1133">Transmembrane helix</keyword>
<dbReference type="AlphaFoldDB" id="A0A0D2C7L5"/>
<reference evidence="5 6" key="1">
    <citation type="submission" date="2015-01" db="EMBL/GenBank/DDBJ databases">
        <title>The Genome Sequence of Cladophialophora immunda CBS83496.</title>
        <authorList>
            <consortium name="The Broad Institute Genomics Platform"/>
            <person name="Cuomo C."/>
            <person name="de Hoog S."/>
            <person name="Gorbushina A."/>
            <person name="Stielow B."/>
            <person name="Teixiera M."/>
            <person name="Abouelleil A."/>
            <person name="Chapman S.B."/>
            <person name="Priest M."/>
            <person name="Young S.K."/>
            <person name="Wortman J."/>
            <person name="Nusbaum C."/>
            <person name="Birren B."/>
        </authorList>
    </citation>
    <scope>NUCLEOTIDE SEQUENCE [LARGE SCALE GENOMIC DNA]</scope>
    <source>
        <strain evidence="5 6">CBS 83496</strain>
    </source>
</reference>
<dbReference type="Pfam" id="PF11807">
    <property type="entry name" value="UstYa"/>
    <property type="match status" value="1"/>
</dbReference>
<evidence type="ECO:0000256" key="2">
    <source>
        <dbReference type="ARBA" id="ARBA00035112"/>
    </source>
</evidence>
<dbReference type="VEuPathDB" id="FungiDB:PV07_09558"/>
<dbReference type="EMBL" id="KN847044">
    <property type="protein sequence ID" value="KIW26465.1"/>
    <property type="molecule type" value="Genomic_DNA"/>
</dbReference>
<keyword evidence="6" id="KW-1185">Reference proteome</keyword>